<dbReference type="Gene3D" id="3.30.200.20">
    <property type="entry name" value="Phosphorylase Kinase, domain 1"/>
    <property type="match status" value="1"/>
</dbReference>
<feature type="domain" description="Aminoglycoside phosphotransferase" evidence="1">
    <location>
        <begin position="3"/>
        <end position="190"/>
    </location>
</feature>
<dbReference type="PANTHER" id="PTHR47829">
    <property type="entry name" value="HYDROLASE, PUTATIVE (AFU_ORTHOLOGUE AFUA_1G12880)-RELATED"/>
    <property type="match status" value="1"/>
</dbReference>
<reference evidence="2" key="1">
    <citation type="journal article" date="2014" name="Int. J. Syst. Evol. Microbiol.">
        <title>Complete genome sequence of Corynebacterium casei LMG S-19264T (=DSM 44701T), isolated from a smear-ripened cheese.</title>
        <authorList>
            <consortium name="US DOE Joint Genome Institute (JGI-PGF)"/>
            <person name="Walter F."/>
            <person name="Albersmeier A."/>
            <person name="Kalinowski J."/>
            <person name="Ruckert C."/>
        </authorList>
    </citation>
    <scope>NUCLEOTIDE SEQUENCE</scope>
    <source>
        <strain evidence="2">CGMCC 4.7110</strain>
    </source>
</reference>
<dbReference type="PANTHER" id="PTHR47829:SF1">
    <property type="entry name" value="HAD FAMILY PHOSPHATASE"/>
    <property type="match status" value="1"/>
</dbReference>
<dbReference type="AlphaFoldDB" id="A0A917X9P3"/>
<name>A0A917X9P3_9ACTN</name>
<protein>
    <submittedName>
        <fullName evidence="2">Acyl-CoA dehydrogenase</fullName>
    </submittedName>
</protein>
<keyword evidence="3" id="KW-1185">Reference proteome</keyword>
<evidence type="ECO:0000313" key="2">
    <source>
        <dbReference type="EMBL" id="GGM98013.1"/>
    </source>
</evidence>
<reference evidence="2" key="2">
    <citation type="submission" date="2020-09" db="EMBL/GenBank/DDBJ databases">
        <authorList>
            <person name="Sun Q."/>
            <person name="Zhou Y."/>
        </authorList>
    </citation>
    <scope>NUCLEOTIDE SEQUENCE</scope>
    <source>
        <strain evidence="2">CGMCC 4.7110</strain>
    </source>
</reference>
<proteinExistence type="predicted"/>
<dbReference type="CDD" id="cd05154">
    <property type="entry name" value="ACAD10_11_N-like"/>
    <property type="match status" value="1"/>
</dbReference>
<dbReference type="InterPro" id="IPR002575">
    <property type="entry name" value="Aminoglycoside_PTrfase"/>
</dbReference>
<dbReference type="InterPro" id="IPR011009">
    <property type="entry name" value="Kinase-like_dom_sf"/>
</dbReference>
<dbReference type="Proteomes" id="UP000653411">
    <property type="component" value="Unassembled WGS sequence"/>
</dbReference>
<dbReference type="InterPro" id="IPR052898">
    <property type="entry name" value="ACAD10-like"/>
</dbReference>
<dbReference type="Gene3D" id="3.90.1200.10">
    <property type="match status" value="1"/>
</dbReference>
<dbReference type="SUPFAM" id="SSF56112">
    <property type="entry name" value="Protein kinase-like (PK-like)"/>
    <property type="match status" value="1"/>
</dbReference>
<accession>A0A917X9P3</accession>
<dbReference type="EMBL" id="BMML01000003">
    <property type="protein sequence ID" value="GGM98013.1"/>
    <property type="molecule type" value="Genomic_DNA"/>
</dbReference>
<evidence type="ECO:0000259" key="1">
    <source>
        <dbReference type="Pfam" id="PF01636"/>
    </source>
</evidence>
<organism evidence="2 3">
    <name type="scientific">Streptomyces fuscichromogenes</name>
    <dbReference type="NCBI Taxonomy" id="1324013"/>
    <lineage>
        <taxon>Bacteria</taxon>
        <taxon>Bacillati</taxon>
        <taxon>Actinomycetota</taxon>
        <taxon>Actinomycetes</taxon>
        <taxon>Kitasatosporales</taxon>
        <taxon>Streptomycetaceae</taxon>
        <taxon>Streptomyces</taxon>
    </lineage>
</organism>
<gene>
    <name evidence="2" type="ORF">GCM10011578_018690</name>
</gene>
<sequence>MLRVAGTGVPVPRMLGACDDERITGAPFYVMEYVEGVVVNTAADADALLPGADARDRAGTSLVDALVAVHHIDIDAVGLGGLARRSGYLDRQLQRWAGQWQAARLGDLGGMARLHAWLTAHRPEETGPHLVHGDFRLGNTLTDRAGSVQAVLDWELCTLGEPLLDLAYFLRSWTAPDLRPGFAQPIAALPGFASGEELAAYYARQSGRPIEELDYWRAFTAWRSAAILAGVYRRYLDGQLGERPDGLEAYRAEVVSRIEQGLSVVR</sequence>
<dbReference type="InterPro" id="IPR041726">
    <property type="entry name" value="ACAD10_11_N"/>
</dbReference>
<comment type="caution">
    <text evidence="2">The sequence shown here is derived from an EMBL/GenBank/DDBJ whole genome shotgun (WGS) entry which is preliminary data.</text>
</comment>
<dbReference type="Pfam" id="PF01636">
    <property type="entry name" value="APH"/>
    <property type="match status" value="1"/>
</dbReference>
<evidence type="ECO:0000313" key="3">
    <source>
        <dbReference type="Proteomes" id="UP000653411"/>
    </source>
</evidence>